<dbReference type="Proteomes" id="UP000026999">
    <property type="component" value="Segment"/>
</dbReference>
<evidence type="ECO:0000313" key="2">
    <source>
        <dbReference type="Proteomes" id="UP000026999"/>
    </source>
</evidence>
<dbReference type="KEGG" id="vg:19685751"/>
<name>A0A060AET2_9CAUD</name>
<evidence type="ECO:0000313" key="1">
    <source>
        <dbReference type="EMBL" id="AIA64036.1"/>
    </source>
</evidence>
<gene>
    <name evidence="1" type="ORF">PHAGE6E_9</name>
</gene>
<protein>
    <submittedName>
        <fullName evidence="1">Uncharacterized protein</fullName>
    </submittedName>
</protein>
<dbReference type="GeneID" id="19685751"/>
<accession>A0A060AET2</accession>
<keyword evidence="2" id="KW-1185">Reference proteome</keyword>
<dbReference type="RefSeq" id="YP_009042515.1">
    <property type="nucleotide sequence ID" value="NC_024355.1"/>
</dbReference>
<organism evidence="1 2">
    <name type="scientific">Staphylococcus phage 6ec</name>
    <dbReference type="NCBI Taxonomy" id="1500386"/>
    <lineage>
        <taxon>Viruses</taxon>
        <taxon>Duplodnaviria</taxon>
        <taxon>Heunggongvirae</taxon>
        <taxon>Uroviricota</taxon>
        <taxon>Caudoviricetes</taxon>
        <taxon>Sextaecvirus</taxon>
        <taxon>Sextaecvirus sextaec</taxon>
    </lineage>
</organism>
<dbReference type="OrthoDB" id="30764at10239"/>
<reference evidence="1 2" key="1">
    <citation type="journal article" date="2014" name="Genome Announc.">
        <title>Complete Genome Sequence of a Staphylococcus epidermidis Bacteriophage Isolated from the Anterior Nares of Humans.</title>
        <authorList>
            <person name="Aswani V.H."/>
            <person name="Tremblay D.M."/>
            <person name="Moineau S."/>
            <person name="Shukla S.K."/>
        </authorList>
    </citation>
    <scope>NUCLEOTIDE SEQUENCE [LARGE SCALE GENOMIC DNA]</scope>
</reference>
<proteinExistence type="predicted"/>
<sequence>MCEELNFLLKVSDLNKVNNVMKIETFYDKIDGKNMQIETIRMVESGSFGVFISKIDGIFTEDELYVAERFLKEHKRDIEIMGNDKIGVIFDKECDLRPFNIMDRMFNYTKTYKTQSYARMIGLGVMNGIKEYHSSVPDKIKIYKDIYGNDYSLA</sequence>
<dbReference type="EMBL" id="KJ804259">
    <property type="protein sequence ID" value="AIA64036.1"/>
    <property type="molecule type" value="Genomic_DNA"/>
</dbReference>